<keyword evidence="5 6" id="KW-0472">Membrane</keyword>
<feature type="transmembrane region" description="Helical" evidence="6">
    <location>
        <begin position="42"/>
        <end position="63"/>
    </location>
</feature>
<evidence type="ECO:0000256" key="2">
    <source>
        <dbReference type="ARBA" id="ARBA00022475"/>
    </source>
</evidence>
<feature type="transmembrane region" description="Helical" evidence="6">
    <location>
        <begin position="257"/>
        <end position="280"/>
    </location>
</feature>
<evidence type="ECO:0008006" key="9">
    <source>
        <dbReference type="Google" id="ProtNLM"/>
    </source>
</evidence>
<organism evidence="7 8">
    <name type="scientific">Acetobacter aceti</name>
    <dbReference type="NCBI Taxonomy" id="435"/>
    <lineage>
        <taxon>Bacteria</taxon>
        <taxon>Pseudomonadati</taxon>
        <taxon>Pseudomonadota</taxon>
        <taxon>Alphaproteobacteria</taxon>
        <taxon>Acetobacterales</taxon>
        <taxon>Acetobacteraceae</taxon>
        <taxon>Acetobacter</taxon>
        <taxon>Acetobacter subgen. Acetobacter</taxon>
    </lineage>
</organism>
<keyword evidence="4 6" id="KW-1133">Transmembrane helix</keyword>
<feature type="transmembrane region" description="Helical" evidence="6">
    <location>
        <begin position="188"/>
        <end position="208"/>
    </location>
</feature>
<feature type="transmembrane region" description="Helical" evidence="6">
    <location>
        <begin position="165"/>
        <end position="181"/>
    </location>
</feature>
<keyword evidence="2" id="KW-1003">Cell membrane</keyword>
<proteinExistence type="predicted"/>
<feature type="transmembrane region" description="Helical" evidence="6">
    <location>
        <begin position="75"/>
        <end position="99"/>
    </location>
</feature>
<dbReference type="InterPro" id="IPR022791">
    <property type="entry name" value="L-PG_synthase/AglD"/>
</dbReference>
<evidence type="ECO:0000256" key="6">
    <source>
        <dbReference type="SAM" id="Phobius"/>
    </source>
</evidence>
<dbReference type="KEGG" id="aace:A0U92_11705"/>
<evidence type="ECO:0000256" key="3">
    <source>
        <dbReference type="ARBA" id="ARBA00022692"/>
    </source>
</evidence>
<evidence type="ECO:0000313" key="7">
    <source>
        <dbReference type="EMBL" id="AQS85343.1"/>
    </source>
</evidence>
<protein>
    <recommendedName>
        <fullName evidence="9">HpnL family protein</fullName>
    </recommendedName>
</protein>
<reference evidence="7 8" key="1">
    <citation type="submission" date="2016-03" db="EMBL/GenBank/DDBJ databases">
        <title>Acetic acid bacteria sequencing.</title>
        <authorList>
            <person name="Brandt J."/>
            <person name="Jakob F."/>
            <person name="Vogel R.F."/>
        </authorList>
    </citation>
    <scope>NUCLEOTIDE SEQUENCE [LARGE SCALE GENOMIC DNA]</scope>
    <source>
        <strain evidence="7 8">TMW2.1153</strain>
    </source>
</reference>
<feature type="transmembrane region" description="Helical" evidence="6">
    <location>
        <begin position="292"/>
        <end position="312"/>
    </location>
</feature>
<accession>A0A1U9KHT1</accession>
<dbReference type="STRING" id="435.A0U92_11705"/>
<dbReference type="EMBL" id="CP014692">
    <property type="protein sequence ID" value="AQS85343.1"/>
    <property type="molecule type" value="Genomic_DNA"/>
</dbReference>
<dbReference type="GO" id="GO:0005886">
    <property type="term" value="C:plasma membrane"/>
    <property type="evidence" value="ECO:0007669"/>
    <property type="project" value="UniProtKB-SubCell"/>
</dbReference>
<evidence type="ECO:0000256" key="1">
    <source>
        <dbReference type="ARBA" id="ARBA00004651"/>
    </source>
</evidence>
<sequence>MEKGRTSCAGPPVSIFSGQIRPASGPSHELQPTDGQILLKKLTILLTLLGLAAITAAMAWNGFDSVAAAVSRIGIVGFFLTILAQLAVDAILGCAWHAAFPTMTYRHLLLARMIRDAASTCLPFSQLGGIVLGIRATSRHHAVKISSIEWPEAACANVVDITTEVLGQIVFILLAVTLLAVGSSSSPLVKPVIIGALLLAVGAAGFIWTQQRGGTAVKRTVRLLGRHIAGQWQATVMDGAGTLQDWMEKAWSRPGRISASAAIHLMGWISSAGVLWLTVYLMGASLSFPDAIAIEGVTCGLMSASFLVPAALGVQEGAYMTLGHAFGLDASLCLALSLLRRGREVSIGIPTLVWWQLSEMRALKARTAQTKPHVLSAGLPDALTDTTEG</sequence>
<evidence type="ECO:0000313" key="8">
    <source>
        <dbReference type="Proteomes" id="UP000188937"/>
    </source>
</evidence>
<comment type="subcellular location">
    <subcellularLocation>
        <location evidence="1">Cell membrane</location>
        <topology evidence="1">Multi-pass membrane protein</topology>
    </subcellularLocation>
</comment>
<keyword evidence="8" id="KW-1185">Reference proteome</keyword>
<evidence type="ECO:0000256" key="4">
    <source>
        <dbReference type="ARBA" id="ARBA00022989"/>
    </source>
</evidence>
<dbReference type="AlphaFoldDB" id="A0A1U9KHT1"/>
<dbReference type="Proteomes" id="UP000188937">
    <property type="component" value="Chromosome"/>
</dbReference>
<dbReference type="eggNOG" id="COG0392">
    <property type="taxonomic scope" value="Bacteria"/>
</dbReference>
<dbReference type="Pfam" id="PF03706">
    <property type="entry name" value="LPG_synthase_TM"/>
    <property type="match status" value="1"/>
</dbReference>
<evidence type="ECO:0000256" key="5">
    <source>
        <dbReference type="ARBA" id="ARBA00023136"/>
    </source>
</evidence>
<gene>
    <name evidence="7" type="ORF">A0U92_11705</name>
</gene>
<name>A0A1U9KHT1_ACEAC</name>
<dbReference type="NCBIfam" id="TIGR03476">
    <property type="entry name" value="HpnL"/>
    <property type="match status" value="1"/>
</dbReference>
<keyword evidence="3 6" id="KW-0812">Transmembrane</keyword>
<dbReference type="OrthoDB" id="7348988at2"/>